<dbReference type="RefSeq" id="WP_132424859.1">
    <property type="nucleotide sequence ID" value="NZ_SMFZ01000001.1"/>
</dbReference>
<dbReference type="Gene3D" id="3.90.226.10">
    <property type="entry name" value="2-enoyl-CoA Hydratase, Chain A, domain 1"/>
    <property type="match status" value="1"/>
</dbReference>
<dbReference type="EMBL" id="SMFZ01000001">
    <property type="protein sequence ID" value="TCK26908.1"/>
    <property type="molecule type" value="Genomic_DNA"/>
</dbReference>
<organism evidence="1 2">
    <name type="scientific">Pseudonocardia endophytica</name>
    <dbReference type="NCBI Taxonomy" id="401976"/>
    <lineage>
        <taxon>Bacteria</taxon>
        <taxon>Bacillati</taxon>
        <taxon>Actinomycetota</taxon>
        <taxon>Actinomycetes</taxon>
        <taxon>Pseudonocardiales</taxon>
        <taxon>Pseudonocardiaceae</taxon>
        <taxon>Pseudonocardia</taxon>
    </lineage>
</organism>
<dbReference type="SUPFAM" id="SSF52096">
    <property type="entry name" value="ClpP/crotonase"/>
    <property type="match status" value="1"/>
</dbReference>
<evidence type="ECO:0000313" key="1">
    <source>
        <dbReference type="EMBL" id="TCK26908.1"/>
    </source>
</evidence>
<name>A0A4R1HX23_PSEEN</name>
<dbReference type="InterPro" id="IPR029045">
    <property type="entry name" value="ClpP/crotonase-like_dom_sf"/>
</dbReference>
<dbReference type="PANTHER" id="PTHR11941:SF54">
    <property type="entry name" value="ENOYL-COA HYDRATASE, MITOCHONDRIAL"/>
    <property type="match status" value="1"/>
</dbReference>
<comment type="caution">
    <text evidence="1">The sequence shown here is derived from an EMBL/GenBank/DDBJ whole genome shotgun (WGS) entry which is preliminary data.</text>
</comment>
<gene>
    <name evidence="1" type="ORF">EV378_2753</name>
</gene>
<protein>
    <submittedName>
        <fullName evidence="1">Enoyl-CoA hydratase</fullName>
    </submittedName>
</protein>
<proteinExistence type="predicted"/>
<keyword evidence="2" id="KW-1185">Reference proteome</keyword>
<dbReference type="GO" id="GO:0006635">
    <property type="term" value="P:fatty acid beta-oxidation"/>
    <property type="evidence" value="ECO:0007669"/>
    <property type="project" value="TreeGrafter"/>
</dbReference>
<dbReference type="OrthoDB" id="8640486at2"/>
<dbReference type="Proteomes" id="UP000295560">
    <property type="component" value="Unassembled WGS sequence"/>
</dbReference>
<reference evidence="1 2" key="1">
    <citation type="submission" date="2019-03" db="EMBL/GenBank/DDBJ databases">
        <title>Sequencing the genomes of 1000 actinobacteria strains.</title>
        <authorList>
            <person name="Klenk H.-P."/>
        </authorList>
    </citation>
    <scope>NUCLEOTIDE SEQUENCE [LARGE SCALE GENOMIC DNA]</scope>
    <source>
        <strain evidence="1 2">DSM 44969</strain>
    </source>
</reference>
<dbReference type="AlphaFoldDB" id="A0A4R1HX23"/>
<dbReference type="Pfam" id="PF00378">
    <property type="entry name" value="ECH_1"/>
    <property type="match status" value="1"/>
</dbReference>
<dbReference type="InterPro" id="IPR001753">
    <property type="entry name" value="Enoyl-CoA_hydra/iso"/>
</dbReference>
<dbReference type="CDD" id="cd06558">
    <property type="entry name" value="crotonase-like"/>
    <property type="match status" value="1"/>
</dbReference>
<dbReference type="GO" id="GO:0003824">
    <property type="term" value="F:catalytic activity"/>
    <property type="evidence" value="ECO:0007669"/>
    <property type="project" value="UniProtKB-ARBA"/>
</dbReference>
<accession>A0A4R1HX23</accession>
<sequence>MIHREDHDDVAVIRIEHGPVGAMDTELCTELASTLRALVADPAQAVVLTGTGGSFSAGVDLKRIVDGGADYVQEFFPALSELFAAAFALGKPLVAAVNGHAIAGGCVLAAAADLVLMTDGKGGIGLPELKVGVPFPRIALEVVGHRVGEVVLRRMVVGAMTYSAEQAREFGLVDDVVPADELVERAGGAAAGLVAQTPSDTFAATKAALRHVATERVERFADEDATAMLLWARHATDGTIAGFMESVARR</sequence>
<evidence type="ECO:0000313" key="2">
    <source>
        <dbReference type="Proteomes" id="UP000295560"/>
    </source>
</evidence>
<dbReference type="PANTHER" id="PTHR11941">
    <property type="entry name" value="ENOYL-COA HYDRATASE-RELATED"/>
    <property type="match status" value="1"/>
</dbReference>